<evidence type="ECO:0000313" key="2">
    <source>
        <dbReference type="Proteomes" id="UP000515561"/>
    </source>
</evidence>
<dbReference type="AlphaFoldDB" id="A0A6S6QYR0"/>
<name>A0A6S6QYR0_9FIRM</name>
<accession>A0A6S6QYR0</accession>
<dbReference type="KEGG" id="acel:acsn021_39220"/>
<organism evidence="1 2">
    <name type="scientific">Anaerocolumna cellulosilytica</name>
    <dbReference type="NCBI Taxonomy" id="433286"/>
    <lineage>
        <taxon>Bacteria</taxon>
        <taxon>Bacillati</taxon>
        <taxon>Bacillota</taxon>
        <taxon>Clostridia</taxon>
        <taxon>Lachnospirales</taxon>
        <taxon>Lachnospiraceae</taxon>
        <taxon>Anaerocolumna</taxon>
    </lineage>
</organism>
<dbReference type="Proteomes" id="UP000515561">
    <property type="component" value="Chromosome"/>
</dbReference>
<dbReference type="EMBL" id="AP023367">
    <property type="protein sequence ID" value="BCJ96353.1"/>
    <property type="molecule type" value="Genomic_DNA"/>
</dbReference>
<gene>
    <name evidence="1" type="ORF">acsn021_39220</name>
</gene>
<proteinExistence type="predicted"/>
<dbReference type="RefSeq" id="WP_184093212.1">
    <property type="nucleotide sequence ID" value="NZ_AP023367.1"/>
</dbReference>
<protein>
    <submittedName>
        <fullName evidence="1">Uncharacterized protein</fullName>
    </submittedName>
</protein>
<sequence>MQYVITGIILYALFFLLCYLGTGGDRKNIKNFYSYPDAVQTKIRQNEMLNKMIPKKSTYLKSFLSNLVLFTIAFIVIGLVLRLSKFMSAFIYLLILGEGLNLFDLLVIDCCWWSRTKRTHFTEIADDKEYHGFRKHFKAFLRGIPVFIFAALIAAVISTIL</sequence>
<evidence type="ECO:0000313" key="1">
    <source>
        <dbReference type="EMBL" id="BCJ96353.1"/>
    </source>
</evidence>
<reference evidence="1 2" key="1">
    <citation type="journal article" date="2016" name="Int. J. Syst. Evol. Microbiol.">
        <title>Descriptions of Anaerotaenia torta gen. nov., sp. nov. and Anaerocolumna cellulosilytica gen. nov., sp. nov. isolated from a methanogenic reactor of cattle waste.</title>
        <authorList>
            <person name="Uek A."/>
            <person name="Ohtaki Y."/>
            <person name="Kaku N."/>
            <person name="Ueki K."/>
        </authorList>
    </citation>
    <scope>NUCLEOTIDE SEQUENCE [LARGE SCALE GENOMIC DNA]</scope>
    <source>
        <strain evidence="1 2">SN021</strain>
    </source>
</reference>
<keyword evidence="2" id="KW-1185">Reference proteome</keyword>